<evidence type="ECO:0000313" key="2">
    <source>
        <dbReference type="EnsemblPlants" id="OPUNC02G30560.1"/>
    </source>
</evidence>
<sequence>MTPPVLAPKSRRIQSIAATTNPQNRRALPAVAHPSIHPRRSCCISHSSPPLDLSSSLQHRARHRSSSRSPPSLSIFHWWSSQVPPLKGAIMSPARRCLLHSARIAVQSTTIRPQPRRCHLRSCTQMSPT</sequence>
<accession>A0A0E0K5F9</accession>
<dbReference type="AlphaFoldDB" id="A0A0E0K5F9"/>
<dbReference type="Gramene" id="OPUNC02G30560.1">
    <property type="protein sequence ID" value="OPUNC02G30560.1"/>
    <property type="gene ID" value="OPUNC02G30560"/>
</dbReference>
<protein>
    <submittedName>
        <fullName evidence="2">Uncharacterized protein</fullName>
    </submittedName>
</protein>
<organism evidence="2">
    <name type="scientific">Oryza punctata</name>
    <name type="common">Red rice</name>
    <dbReference type="NCBI Taxonomy" id="4537"/>
    <lineage>
        <taxon>Eukaryota</taxon>
        <taxon>Viridiplantae</taxon>
        <taxon>Streptophyta</taxon>
        <taxon>Embryophyta</taxon>
        <taxon>Tracheophyta</taxon>
        <taxon>Spermatophyta</taxon>
        <taxon>Magnoliopsida</taxon>
        <taxon>Liliopsida</taxon>
        <taxon>Poales</taxon>
        <taxon>Poaceae</taxon>
        <taxon>BOP clade</taxon>
        <taxon>Oryzoideae</taxon>
        <taxon>Oryzeae</taxon>
        <taxon>Oryzinae</taxon>
        <taxon>Oryza</taxon>
    </lineage>
</organism>
<dbReference type="Gramene" id="OPUNC02G30560.2">
    <property type="protein sequence ID" value="OPUNC02G30560.2"/>
    <property type="gene ID" value="OPUNC02G30560"/>
</dbReference>
<proteinExistence type="predicted"/>
<feature type="region of interest" description="Disordered" evidence="1">
    <location>
        <begin position="44"/>
        <end position="72"/>
    </location>
</feature>
<feature type="compositionally biased region" description="Low complexity" evidence="1">
    <location>
        <begin position="45"/>
        <end position="58"/>
    </location>
</feature>
<dbReference type="HOGENOM" id="CLU_1952314_0_0_1"/>
<reference evidence="2" key="1">
    <citation type="submission" date="2015-04" db="UniProtKB">
        <authorList>
            <consortium name="EnsemblPlants"/>
        </authorList>
    </citation>
    <scope>IDENTIFICATION</scope>
</reference>
<name>A0A0E0K5F9_ORYPU</name>
<keyword evidence="3" id="KW-1185">Reference proteome</keyword>
<evidence type="ECO:0000313" key="3">
    <source>
        <dbReference type="Proteomes" id="UP000026962"/>
    </source>
</evidence>
<dbReference type="EnsemblPlants" id="OPUNC02G30560.2">
    <property type="protein sequence ID" value="OPUNC02G30560.2"/>
    <property type="gene ID" value="OPUNC02G30560"/>
</dbReference>
<dbReference type="Proteomes" id="UP000026962">
    <property type="component" value="Chromosome 2"/>
</dbReference>
<evidence type="ECO:0000256" key="1">
    <source>
        <dbReference type="SAM" id="MobiDB-lite"/>
    </source>
</evidence>
<dbReference type="EnsemblPlants" id="OPUNC02G30560.1">
    <property type="protein sequence ID" value="OPUNC02G30560.1"/>
    <property type="gene ID" value="OPUNC02G30560"/>
</dbReference>
<reference evidence="2" key="2">
    <citation type="submission" date="2018-05" db="EMBL/GenBank/DDBJ databases">
        <title>OpunRS2 (Oryza punctata Reference Sequence Version 2).</title>
        <authorList>
            <person name="Zhang J."/>
            <person name="Kudrna D."/>
            <person name="Lee S."/>
            <person name="Talag J."/>
            <person name="Welchert J."/>
            <person name="Wing R.A."/>
        </authorList>
    </citation>
    <scope>NUCLEOTIDE SEQUENCE [LARGE SCALE GENOMIC DNA]</scope>
</reference>